<evidence type="ECO:0000256" key="2">
    <source>
        <dbReference type="ARBA" id="ARBA00023125"/>
    </source>
</evidence>
<dbReference type="InterPro" id="IPR000485">
    <property type="entry name" value="AsnC-type_HTH_dom"/>
</dbReference>
<dbReference type="Gene3D" id="1.10.10.10">
    <property type="entry name" value="Winged helix-like DNA-binding domain superfamily/Winged helix DNA-binding domain"/>
    <property type="match status" value="1"/>
</dbReference>
<proteinExistence type="predicted"/>
<sequence length="157" mass="17643">MRLDDVDVKILLAMIADPRIQISELADQVGIARNTAQSRMRRLLRAGVLRDGGRDIDLAGLGYDVLAFVTLEVMHRDIDAVISALRGIPNILEVHEISGNGDLWLRLAAMDTHQLQSALRQILRIRGVNRSETTFALHTHLSYRCAPLLEQYRQDHG</sequence>
<dbReference type="GO" id="GO:0043565">
    <property type="term" value="F:sequence-specific DNA binding"/>
    <property type="evidence" value="ECO:0007669"/>
    <property type="project" value="InterPro"/>
</dbReference>
<dbReference type="Pfam" id="PF13412">
    <property type="entry name" value="HTH_24"/>
    <property type="match status" value="1"/>
</dbReference>
<evidence type="ECO:0000256" key="3">
    <source>
        <dbReference type="ARBA" id="ARBA00023163"/>
    </source>
</evidence>
<dbReference type="InterPro" id="IPR036388">
    <property type="entry name" value="WH-like_DNA-bd_sf"/>
</dbReference>
<gene>
    <name evidence="5" type="ORF">GcLGCM259_2720</name>
</gene>
<dbReference type="GO" id="GO:0043200">
    <property type="term" value="P:response to amino acid"/>
    <property type="evidence" value="ECO:0007669"/>
    <property type="project" value="TreeGrafter"/>
</dbReference>
<dbReference type="PANTHER" id="PTHR30154:SF34">
    <property type="entry name" value="TRANSCRIPTIONAL REGULATOR AZLB"/>
    <property type="match status" value="1"/>
</dbReference>
<organism evidence="5 6">
    <name type="scientific">Glutamicibacter creatinolyticus</name>
    <dbReference type="NCBI Taxonomy" id="162496"/>
    <lineage>
        <taxon>Bacteria</taxon>
        <taxon>Bacillati</taxon>
        <taxon>Actinomycetota</taxon>
        <taxon>Actinomycetes</taxon>
        <taxon>Micrococcales</taxon>
        <taxon>Micrococcaceae</taxon>
        <taxon>Glutamicibacter</taxon>
    </lineage>
</organism>
<protein>
    <submittedName>
        <fullName evidence="5">DNA-binding response regulator</fullName>
    </submittedName>
</protein>
<evidence type="ECO:0000256" key="1">
    <source>
        <dbReference type="ARBA" id="ARBA00023015"/>
    </source>
</evidence>
<accession>A0A5B7WWZ5</accession>
<dbReference type="InterPro" id="IPR036390">
    <property type="entry name" value="WH_DNA-bd_sf"/>
</dbReference>
<dbReference type="SUPFAM" id="SSF46785">
    <property type="entry name" value="Winged helix' DNA-binding domain"/>
    <property type="match status" value="1"/>
</dbReference>
<dbReference type="PANTHER" id="PTHR30154">
    <property type="entry name" value="LEUCINE-RESPONSIVE REGULATORY PROTEIN"/>
    <property type="match status" value="1"/>
</dbReference>
<reference evidence="5 6" key="1">
    <citation type="submission" date="2018-12" db="EMBL/GenBank/DDBJ databases">
        <title>Complete Genome Sequence of Glutamicibacter creatinolyticus strain LGCM259,isolated from an abscess of a 12-year-old mare in Italy.</title>
        <authorList>
            <person name="Santos R.G."/>
            <person name="Silva A.L."/>
            <person name="Seyffert N."/>
            <person name="Castro T.L.P."/>
            <person name="Attili A.R."/>
            <person name="Rifici C."/>
            <person name="Mazzullo G."/>
            <person name="Brenig B."/>
            <person name="Venanzi F."/>
            <person name="Azevedo V."/>
        </authorList>
    </citation>
    <scope>NUCLEOTIDE SEQUENCE [LARGE SCALE GENOMIC DNA]</scope>
    <source>
        <strain evidence="5 6">LGCM 259</strain>
    </source>
</reference>
<dbReference type="GO" id="GO:0005829">
    <property type="term" value="C:cytosol"/>
    <property type="evidence" value="ECO:0007669"/>
    <property type="project" value="TreeGrafter"/>
</dbReference>
<keyword evidence="1" id="KW-0805">Transcription regulation</keyword>
<dbReference type="KEGG" id="gcr:GcLGCM259_2720"/>
<dbReference type="InterPro" id="IPR019887">
    <property type="entry name" value="Tscrpt_reg_AsnC/Lrp_C"/>
</dbReference>
<dbReference type="InterPro" id="IPR019888">
    <property type="entry name" value="Tscrpt_reg_AsnC-like"/>
</dbReference>
<dbReference type="EMBL" id="CP034412">
    <property type="protein sequence ID" value="QCY48427.1"/>
    <property type="molecule type" value="Genomic_DNA"/>
</dbReference>
<dbReference type="SMART" id="SM00344">
    <property type="entry name" value="HTH_ASNC"/>
    <property type="match status" value="1"/>
</dbReference>
<dbReference type="InterPro" id="IPR011008">
    <property type="entry name" value="Dimeric_a/b-barrel"/>
</dbReference>
<dbReference type="Gene3D" id="3.30.70.920">
    <property type="match status" value="1"/>
</dbReference>
<evidence type="ECO:0000259" key="4">
    <source>
        <dbReference type="PROSITE" id="PS50956"/>
    </source>
</evidence>
<feature type="domain" description="HTH asnC-type" evidence="4">
    <location>
        <begin position="3"/>
        <end position="64"/>
    </location>
</feature>
<evidence type="ECO:0000313" key="6">
    <source>
        <dbReference type="Proteomes" id="UP000307000"/>
    </source>
</evidence>
<evidence type="ECO:0000313" key="5">
    <source>
        <dbReference type="EMBL" id="QCY48427.1"/>
    </source>
</evidence>
<keyword evidence="3" id="KW-0804">Transcription</keyword>
<dbReference type="Proteomes" id="UP000307000">
    <property type="component" value="Chromosome"/>
</dbReference>
<dbReference type="Pfam" id="PF01037">
    <property type="entry name" value="AsnC_trans_reg"/>
    <property type="match status" value="1"/>
</dbReference>
<dbReference type="SUPFAM" id="SSF54909">
    <property type="entry name" value="Dimeric alpha+beta barrel"/>
    <property type="match status" value="1"/>
</dbReference>
<keyword evidence="2 5" id="KW-0238">DNA-binding</keyword>
<dbReference type="AlphaFoldDB" id="A0A5B7WWZ5"/>
<dbReference type="PRINTS" id="PR00033">
    <property type="entry name" value="HTHASNC"/>
</dbReference>
<name>A0A5B7WWZ5_9MICC</name>
<keyword evidence="6" id="KW-1185">Reference proteome</keyword>
<dbReference type="PROSITE" id="PS50956">
    <property type="entry name" value="HTH_ASNC_2"/>
    <property type="match status" value="1"/>
</dbReference>